<gene>
    <name evidence="1" type="primary">ORF216181</name>
</gene>
<name>A0A0B7BWI6_9EUPU</name>
<feature type="non-terminal residue" evidence="1">
    <location>
        <position position="1"/>
    </location>
</feature>
<proteinExistence type="predicted"/>
<organism evidence="1">
    <name type="scientific">Arion vulgaris</name>
    <dbReference type="NCBI Taxonomy" id="1028688"/>
    <lineage>
        <taxon>Eukaryota</taxon>
        <taxon>Metazoa</taxon>
        <taxon>Spiralia</taxon>
        <taxon>Lophotrochozoa</taxon>
        <taxon>Mollusca</taxon>
        <taxon>Gastropoda</taxon>
        <taxon>Heterobranchia</taxon>
        <taxon>Euthyneura</taxon>
        <taxon>Panpulmonata</taxon>
        <taxon>Eupulmonata</taxon>
        <taxon>Stylommatophora</taxon>
        <taxon>Helicina</taxon>
        <taxon>Arionoidea</taxon>
        <taxon>Arionidae</taxon>
        <taxon>Arion</taxon>
    </lineage>
</organism>
<dbReference type="EMBL" id="HACG01050694">
    <property type="protein sequence ID" value="CEK97559.1"/>
    <property type="molecule type" value="Transcribed_RNA"/>
</dbReference>
<dbReference type="AlphaFoldDB" id="A0A0B7BWI6"/>
<evidence type="ECO:0000313" key="1">
    <source>
        <dbReference type="EMBL" id="CEK97559.1"/>
    </source>
</evidence>
<protein>
    <submittedName>
        <fullName evidence="1">Uncharacterized protein</fullName>
    </submittedName>
</protein>
<reference evidence="1" key="1">
    <citation type="submission" date="2014-12" db="EMBL/GenBank/DDBJ databases">
        <title>Insight into the proteome of Arion vulgaris.</title>
        <authorList>
            <person name="Aradska J."/>
            <person name="Bulat T."/>
            <person name="Smidak R."/>
            <person name="Sarate P."/>
            <person name="Gangsoo J."/>
            <person name="Sialana F."/>
            <person name="Bilban M."/>
            <person name="Lubec G."/>
        </authorList>
    </citation>
    <scope>NUCLEOTIDE SEQUENCE</scope>
    <source>
        <tissue evidence="1">Skin</tissue>
    </source>
</reference>
<sequence length="51" mass="5912">QINATRKELHSQPYKTVNHKCNDTQSYQTVDHKCNDIGKITLATYTFIETL</sequence>
<accession>A0A0B7BWI6</accession>